<gene>
    <name evidence="3" type="ORF">ACS04_33805</name>
</gene>
<keyword evidence="2" id="KW-0812">Transmembrane</keyword>
<feature type="transmembrane region" description="Helical" evidence="2">
    <location>
        <begin position="281"/>
        <end position="301"/>
    </location>
</feature>
<feature type="region of interest" description="Disordered" evidence="1">
    <location>
        <begin position="509"/>
        <end position="531"/>
    </location>
</feature>
<feature type="transmembrane region" description="Helical" evidence="2">
    <location>
        <begin position="374"/>
        <end position="394"/>
    </location>
</feature>
<comment type="caution">
    <text evidence="3">The sequence shown here is derived from an EMBL/GenBank/DDBJ whole genome shotgun (WGS) entry which is preliminary data.</text>
</comment>
<evidence type="ECO:0000256" key="2">
    <source>
        <dbReference type="SAM" id="Phobius"/>
    </source>
</evidence>
<evidence type="ECO:0000256" key="1">
    <source>
        <dbReference type="SAM" id="MobiDB-lite"/>
    </source>
</evidence>
<feature type="compositionally biased region" description="Basic and acidic residues" evidence="1">
    <location>
        <begin position="509"/>
        <end position="520"/>
    </location>
</feature>
<feature type="transmembrane region" description="Helical" evidence="2">
    <location>
        <begin position="406"/>
        <end position="424"/>
    </location>
</feature>
<evidence type="ECO:0000313" key="4">
    <source>
        <dbReference type="Proteomes" id="UP000035932"/>
    </source>
</evidence>
<dbReference type="STRING" id="66430.ACS04_33805"/>
<feature type="transmembrane region" description="Helical" evidence="2">
    <location>
        <begin position="436"/>
        <end position="460"/>
    </location>
</feature>
<name>A0A0J6XCM0_9ACTN</name>
<reference evidence="3 4" key="1">
    <citation type="submission" date="2015-06" db="EMBL/GenBank/DDBJ databases">
        <title>Recapitulation of the evolution of biosynthetic gene clusters reveals hidden chemical diversity on bacterial genomes.</title>
        <authorList>
            <person name="Cruz-Morales P."/>
            <person name="Martinez-Guerrero C."/>
            <person name="Morales-Escalante M.A."/>
            <person name="Yanez-Guerra L.A."/>
            <person name="Kopp J.F."/>
            <person name="Feldmann J."/>
            <person name="Ramos-Aboites H.E."/>
            <person name="Barona-Gomez F."/>
        </authorList>
    </citation>
    <scope>NUCLEOTIDE SEQUENCE [LARGE SCALE GENOMIC DNA]</scope>
    <source>
        <strain evidence="3 4">ATCC 31245</strain>
    </source>
</reference>
<sequence length="531" mass="56997">MISALTRLADWSARTPKRLWAIAFALFFTLAASWSVATPLGGSPDEHAHFIRAAAVARGQIGGTEVMVPHMVAGIEGEFAETGVRLPEWYKPLPKQHECYAWHEDRPASCAPAIGHSEKTVQVTTAAGRYHPAYYLVTGWPSLLVDGPKGLYLMRLVSAALCSALLASAVVTAAEWRRRRSVALLGVFTAATPMALYMAGMVNPSGGEIAAGILVWTALLSVLVSPDPRLLNRRLARVGIGGLVLINIRPLGLIWFSGAVFFGLLLAHRGVLRSVLRRKALWVWTALLGLATAGALLWAGAHPDNSVINTPTSLTAKEAARQTFGNTETYVHQMLGYFGWLDTPAPAFTWLVWLGVIAVVTGLALAYGRGREAVALVGMLVAIVVVPVAAQASQAEQLGMVWQGRYLLPFAVGLPLMAALICASRAPEQGFPWRRLVGFGVAGLALANAAAFFWALRRFAVGVNGPWVPFSAHWAPPGGWVLWTALYTAAAFALVLPALVRDREPVAVEDPARRDEDTPRTGRHSKVPAIG</sequence>
<dbReference type="InterPro" id="IPR018674">
    <property type="entry name" value="DUF2142_membrane"/>
</dbReference>
<evidence type="ECO:0000313" key="3">
    <source>
        <dbReference type="EMBL" id="KMO93670.1"/>
    </source>
</evidence>
<feature type="compositionally biased region" description="Basic residues" evidence="1">
    <location>
        <begin position="521"/>
        <end position="531"/>
    </location>
</feature>
<organism evidence="3 4">
    <name type="scientific">Streptomyces roseus</name>
    <dbReference type="NCBI Taxonomy" id="66430"/>
    <lineage>
        <taxon>Bacteria</taxon>
        <taxon>Bacillati</taxon>
        <taxon>Actinomycetota</taxon>
        <taxon>Actinomycetes</taxon>
        <taxon>Kitasatosporales</taxon>
        <taxon>Streptomycetaceae</taxon>
        <taxon>Streptomyces</taxon>
    </lineage>
</organism>
<dbReference type="PATRIC" id="fig|66430.4.peg.3502"/>
<dbReference type="Pfam" id="PF09913">
    <property type="entry name" value="DUF2142"/>
    <property type="match status" value="1"/>
</dbReference>
<feature type="transmembrane region" description="Helical" evidence="2">
    <location>
        <begin position="347"/>
        <end position="367"/>
    </location>
</feature>
<dbReference type="EMBL" id="LFML01000161">
    <property type="protein sequence ID" value="KMO93670.1"/>
    <property type="molecule type" value="Genomic_DNA"/>
</dbReference>
<dbReference type="RefSeq" id="WP_048480667.1">
    <property type="nucleotide sequence ID" value="NZ_JBIRUD010000010.1"/>
</dbReference>
<proteinExistence type="predicted"/>
<feature type="transmembrane region" description="Helical" evidence="2">
    <location>
        <begin position="152"/>
        <end position="174"/>
    </location>
</feature>
<keyword evidence="4" id="KW-1185">Reference proteome</keyword>
<keyword evidence="2" id="KW-1133">Transmembrane helix</keyword>
<feature type="transmembrane region" description="Helical" evidence="2">
    <location>
        <begin position="480"/>
        <end position="500"/>
    </location>
</feature>
<dbReference type="Proteomes" id="UP000035932">
    <property type="component" value="Unassembled WGS sequence"/>
</dbReference>
<protein>
    <submittedName>
        <fullName evidence="3">Uncharacterized protein</fullName>
    </submittedName>
</protein>
<dbReference type="OrthoDB" id="3218260at2"/>
<keyword evidence="2" id="KW-0472">Membrane</keyword>
<dbReference type="AlphaFoldDB" id="A0A0J6XCM0"/>
<feature type="transmembrane region" description="Helical" evidence="2">
    <location>
        <begin position="254"/>
        <end position="272"/>
    </location>
</feature>
<feature type="transmembrane region" description="Helical" evidence="2">
    <location>
        <begin position="181"/>
        <end position="200"/>
    </location>
</feature>
<accession>A0A0J6XCM0</accession>